<evidence type="ECO:0000313" key="2">
    <source>
        <dbReference type="Proteomes" id="UP000324282"/>
    </source>
</evidence>
<protein>
    <submittedName>
        <fullName evidence="1">Uncharacterized protein</fullName>
    </submittedName>
</protein>
<dbReference type="EMBL" id="VNHQ01000014">
    <property type="protein sequence ID" value="TYP61647.1"/>
    <property type="molecule type" value="Genomic_DNA"/>
</dbReference>
<sequence>MRPFAGSVWLAVNRLPVPPRRVVLQPFGRSPLEEIYEKRRNP</sequence>
<accession>A0A5S5B437</accession>
<name>A0A5S5B437_STUST</name>
<proteinExistence type="predicted"/>
<dbReference type="Proteomes" id="UP000324282">
    <property type="component" value="Unassembled WGS sequence"/>
</dbReference>
<organism evidence="1 2">
    <name type="scientific">Stutzerimonas stutzeri</name>
    <name type="common">Pseudomonas stutzeri</name>
    <dbReference type="NCBI Taxonomy" id="316"/>
    <lineage>
        <taxon>Bacteria</taxon>
        <taxon>Pseudomonadati</taxon>
        <taxon>Pseudomonadota</taxon>
        <taxon>Gammaproteobacteria</taxon>
        <taxon>Pseudomonadales</taxon>
        <taxon>Pseudomonadaceae</taxon>
        <taxon>Stutzerimonas</taxon>
    </lineage>
</organism>
<dbReference type="AlphaFoldDB" id="A0A5S5B437"/>
<evidence type="ECO:0000313" key="1">
    <source>
        <dbReference type="EMBL" id="TYP61647.1"/>
    </source>
</evidence>
<comment type="caution">
    <text evidence="1">The sequence shown here is derived from an EMBL/GenBank/DDBJ whole genome shotgun (WGS) entry which is preliminary data.</text>
</comment>
<gene>
    <name evidence="1" type="ORF">A9A72_124392</name>
</gene>
<reference evidence="1 2" key="1">
    <citation type="submission" date="2019-07" db="EMBL/GenBank/DDBJ databases">
        <title>Deep subsurface shale carbon reservoir microbial communities from Ohio and West Virginia, USA.</title>
        <authorList>
            <person name="Wrighton K."/>
        </authorList>
    </citation>
    <scope>NUCLEOTIDE SEQUENCE [LARGE SCALE GENOMIC DNA]</scope>
    <source>
        <strain evidence="1 2">NP_8Ht</strain>
    </source>
</reference>